<reference evidence="1 2" key="1">
    <citation type="submission" date="2018-08" db="EMBL/GenBank/DDBJ databases">
        <title>A genome reference for cultivated species of the human gut microbiota.</title>
        <authorList>
            <person name="Zou Y."/>
            <person name="Xue W."/>
            <person name="Luo G."/>
        </authorList>
    </citation>
    <scope>NUCLEOTIDE SEQUENCE [LARGE SCALE GENOMIC DNA]</scope>
    <source>
        <strain evidence="1 2">AM48-7</strain>
    </source>
</reference>
<dbReference type="EMBL" id="QSEN01000013">
    <property type="protein sequence ID" value="RGZ75019.1"/>
    <property type="molecule type" value="Genomic_DNA"/>
</dbReference>
<accession>A0A413PG45</accession>
<protein>
    <submittedName>
        <fullName evidence="1">Uncharacterized protein</fullName>
    </submittedName>
</protein>
<gene>
    <name evidence="1" type="ORF">DW975_08755</name>
</gene>
<evidence type="ECO:0000313" key="2">
    <source>
        <dbReference type="Proteomes" id="UP000283431"/>
    </source>
</evidence>
<dbReference type="Proteomes" id="UP000283431">
    <property type="component" value="Unassembled WGS sequence"/>
</dbReference>
<sequence>MAITSDLDNIVKWFEEEVCPDILLKVPDDKVNDGGYNVQTAHPAAFAMYIPTQDRKPPDVAAPIPSLCVQLLKGKHAPAQHIGQMTIQLALATWNPGQHGSEMAVPEQDPQALGGVKYRREPSENFKRNLEGWRDVWSFTDKVLQAIENTEYIAGLRLVKENGIEYGPFTEDGALVSYYPYWFCWVQFTLEHGLARKIPADYEKLL</sequence>
<dbReference type="AlphaFoldDB" id="A0A413PG45"/>
<comment type="caution">
    <text evidence="1">The sequence shown here is derived from an EMBL/GenBank/DDBJ whole genome shotgun (WGS) entry which is preliminary data.</text>
</comment>
<evidence type="ECO:0000313" key="1">
    <source>
        <dbReference type="EMBL" id="RGZ75019.1"/>
    </source>
</evidence>
<organism evidence="1 2">
    <name type="scientific">Agathobacter rectalis</name>
    <dbReference type="NCBI Taxonomy" id="39491"/>
    <lineage>
        <taxon>Bacteria</taxon>
        <taxon>Bacillati</taxon>
        <taxon>Bacillota</taxon>
        <taxon>Clostridia</taxon>
        <taxon>Lachnospirales</taxon>
        <taxon>Lachnospiraceae</taxon>
        <taxon>Agathobacter</taxon>
    </lineage>
</organism>
<name>A0A413PG45_9FIRM</name>
<proteinExistence type="predicted"/>